<proteinExistence type="predicted"/>
<protein>
    <submittedName>
        <fullName evidence="1">Uncharacterized protein</fullName>
    </submittedName>
</protein>
<organism evidence="1">
    <name type="scientific">hydrothermal vent metagenome</name>
    <dbReference type="NCBI Taxonomy" id="652676"/>
    <lineage>
        <taxon>unclassified sequences</taxon>
        <taxon>metagenomes</taxon>
        <taxon>ecological metagenomes</taxon>
    </lineage>
</organism>
<name>A0A3B0YLG7_9ZZZZ</name>
<sequence>MKLSQIAALLLLFLSLSTAYAADRGVFKNKSHKQHTLTKWEAKKIKTEFKNRFNSTGATGQKLNANPWEAKRARQHKKSQQALRLSNTWGGCREYAYKQRGQCYAGGGDAYTCERYYDARVGHCNVTFN</sequence>
<dbReference type="EMBL" id="UOFI01000173">
    <property type="protein sequence ID" value="VAW69764.1"/>
    <property type="molecule type" value="Genomic_DNA"/>
</dbReference>
<gene>
    <name evidence="1" type="ORF">MNBD_GAMMA09-2319</name>
</gene>
<reference evidence="1" key="1">
    <citation type="submission" date="2018-06" db="EMBL/GenBank/DDBJ databases">
        <authorList>
            <person name="Zhirakovskaya E."/>
        </authorList>
    </citation>
    <scope>NUCLEOTIDE SEQUENCE</scope>
</reference>
<evidence type="ECO:0000313" key="1">
    <source>
        <dbReference type="EMBL" id="VAW69764.1"/>
    </source>
</evidence>
<dbReference type="AlphaFoldDB" id="A0A3B0YLG7"/>
<accession>A0A3B0YLG7</accession>